<feature type="region of interest" description="Disordered" evidence="1">
    <location>
        <begin position="34"/>
        <end position="67"/>
    </location>
</feature>
<protein>
    <submittedName>
        <fullName evidence="2">Uncharacterized protein</fullName>
    </submittedName>
</protein>
<dbReference type="AlphaFoldDB" id="A0A937EFC8"/>
<name>A0A937EFC8_9ACTN</name>
<comment type="caution">
    <text evidence="2">The sequence shown here is derived from an EMBL/GenBank/DDBJ whole genome shotgun (WGS) entry which is preliminary data.</text>
</comment>
<accession>A0A937EFC8</accession>
<evidence type="ECO:0000256" key="1">
    <source>
        <dbReference type="SAM" id="MobiDB-lite"/>
    </source>
</evidence>
<sequence>MSQTEKPGDVVKPLDNHASLVDENILTAAKNAKKKAATSEAGVAPQDNHASDEELTVMDNHASGERI</sequence>
<keyword evidence="3" id="KW-1185">Reference proteome</keyword>
<reference evidence="2" key="1">
    <citation type="submission" date="2021-01" db="EMBL/GenBank/DDBJ databases">
        <title>WGS of actinomycetes isolated from Thailand.</title>
        <authorList>
            <person name="Thawai C."/>
        </authorList>
    </citation>
    <scope>NUCLEOTIDE SEQUENCE</scope>
    <source>
        <strain evidence="2">RCU-197</strain>
    </source>
</reference>
<dbReference type="Proteomes" id="UP000661858">
    <property type="component" value="Unassembled WGS sequence"/>
</dbReference>
<evidence type="ECO:0000313" key="2">
    <source>
        <dbReference type="EMBL" id="MBL1081967.1"/>
    </source>
</evidence>
<proteinExistence type="predicted"/>
<dbReference type="EMBL" id="JAERRK010000003">
    <property type="protein sequence ID" value="MBL1081967.1"/>
    <property type="molecule type" value="Genomic_DNA"/>
</dbReference>
<organism evidence="2 3">
    <name type="scientific">Streptomyces actinomycinicus</name>
    <dbReference type="NCBI Taxonomy" id="1695166"/>
    <lineage>
        <taxon>Bacteria</taxon>
        <taxon>Bacillati</taxon>
        <taxon>Actinomycetota</taxon>
        <taxon>Actinomycetes</taxon>
        <taxon>Kitasatosporales</taxon>
        <taxon>Streptomycetaceae</taxon>
        <taxon>Streptomyces</taxon>
    </lineage>
</organism>
<gene>
    <name evidence="2" type="ORF">JK359_08210</name>
</gene>
<evidence type="ECO:0000313" key="3">
    <source>
        <dbReference type="Proteomes" id="UP000661858"/>
    </source>
</evidence>
<dbReference type="RefSeq" id="WP_201833455.1">
    <property type="nucleotide sequence ID" value="NZ_JAERRK010000003.1"/>
</dbReference>